<keyword evidence="2" id="KW-1185">Reference proteome</keyword>
<comment type="caution">
    <text evidence="1">The sequence shown here is derived from an EMBL/GenBank/DDBJ whole genome shotgun (WGS) entry which is preliminary data.</text>
</comment>
<reference evidence="1" key="1">
    <citation type="submission" date="2020-12" db="EMBL/GenBank/DDBJ databases">
        <title>Bacterial taxonomy.</title>
        <authorList>
            <person name="Pan X."/>
        </authorList>
    </citation>
    <scope>NUCLEOTIDE SEQUENCE</scope>
    <source>
        <strain evidence="1">B2012</strain>
    </source>
</reference>
<proteinExistence type="predicted"/>
<sequence>MDTPTTLFGLHAAAAPAVSAAAAARGLPPLVASFGPALLDRAILDAVLRLEGLSVFEAAKRNLFGLDARLTPDLAGFDVDAFLATLAPSASIALRHTVGMVDPIRDADLAAADRLNDGLPETLEEVVKATGVTHFKLKVGGDLAADIDRLLAIAGVIDTLPSYKATLDGNEQYRDVEGVVALWRAIGETPGLAKLREAILFIEQPIVRTAALGADIGALAALKPVEIDESDATLDAFPTAKALGYEGVSSKSCKGFYRSLLNRARCAWWNAQEGRERYFMSAEDLTTQAGLGVQQDLALATLIGCTHVERNGHHYVNGFEGTPESEQAAFLDAHPDLYHRADGTVRVTVEDGRLAIGSLATPGLGSKIVPSFDGVARVEYEC</sequence>
<dbReference type="Proteomes" id="UP000609531">
    <property type="component" value="Unassembled WGS sequence"/>
</dbReference>
<evidence type="ECO:0000313" key="1">
    <source>
        <dbReference type="EMBL" id="MBJ3775830.1"/>
    </source>
</evidence>
<organism evidence="1 2">
    <name type="scientific">Acuticoccus mangrovi</name>
    <dbReference type="NCBI Taxonomy" id="2796142"/>
    <lineage>
        <taxon>Bacteria</taxon>
        <taxon>Pseudomonadati</taxon>
        <taxon>Pseudomonadota</taxon>
        <taxon>Alphaproteobacteria</taxon>
        <taxon>Hyphomicrobiales</taxon>
        <taxon>Amorphaceae</taxon>
        <taxon>Acuticoccus</taxon>
    </lineage>
</organism>
<dbReference type="EMBL" id="JAEKJA010000006">
    <property type="protein sequence ID" value="MBJ3775830.1"/>
    <property type="molecule type" value="Genomic_DNA"/>
</dbReference>
<evidence type="ECO:0000313" key="2">
    <source>
        <dbReference type="Proteomes" id="UP000609531"/>
    </source>
</evidence>
<gene>
    <name evidence="1" type="ORF">JCR33_09045</name>
</gene>
<dbReference type="SUPFAM" id="SSF51604">
    <property type="entry name" value="Enolase C-terminal domain-like"/>
    <property type="match status" value="1"/>
</dbReference>
<name>A0A934IPU1_9HYPH</name>
<dbReference type="InterPro" id="IPR036849">
    <property type="entry name" value="Enolase-like_C_sf"/>
</dbReference>
<dbReference type="Gene3D" id="3.20.20.120">
    <property type="entry name" value="Enolase-like C-terminal domain"/>
    <property type="match status" value="1"/>
</dbReference>
<accession>A0A934IPU1</accession>
<dbReference type="AlphaFoldDB" id="A0A934IPU1"/>
<protein>
    <submittedName>
        <fullName evidence="1">Mandelate racemase</fullName>
    </submittedName>
</protein>